<feature type="non-terminal residue" evidence="2">
    <location>
        <position position="1"/>
    </location>
</feature>
<dbReference type="VEuPathDB" id="VectorBase:ISCW022424"/>
<dbReference type="EMBL" id="DS914689">
    <property type="protein sequence ID" value="EEC16941.1"/>
    <property type="molecule type" value="Genomic_DNA"/>
</dbReference>
<dbReference type="Proteomes" id="UP000001555">
    <property type="component" value="Unassembled WGS sequence"/>
</dbReference>
<sequence>LNDYGYHPKCLRSCLLIKFWEFLELKKGNDWHLSDREYNQQGRPVIQQAMSSTGTTQAVLSSPGTPLASSAGRRLPRRKRASAGVASAPTPLTTRRALSFTKGRTRVRSHTPAGSAGRRLRKAAT</sequence>
<dbReference type="HOGENOM" id="CLU_1998223_0_0_1"/>
<dbReference type="EMBL" id="ABJB010906938">
    <property type="status" value="NOT_ANNOTATED_CDS"/>
    <property type="molecule type" value="Genomic_DNA"/>
</dbReference>
<dbReference type="PaxDb" id="6945-B7QDL9"/>
<protein>
    <submittedName>
        <fullName evidence="2 3">Uncharacterized protein</fullName>
    </submittedName>
</protein>
<dbReference type="InParanoid" id="B7QDL9"/>
<evidence type="ECO:0000313" key="3">
    <source>
        <dbReference type="EnsemblMetazoa" id="ISCW022424-PA"/>
    </source>
</evidence>
<evidence type="ECO:0000313" key="2">
    <source>
        <dbReference type="EMBL" id="EEC16941.1"/>
    </source>
</evidence>
<evidence type="ECO:0000256" key="1">
    <source>
        <dbReference type="SAM" id="MobiDB-lite"/>
    </source>
</evidence>
<reference evidence="2 4" key="1">
    <citation type="submission" date="2008-03" db="EMBL/GenBank/DDBJ databases">
        <title>Annotation of Ixodes scapularis.</title>
        <authorList>
            <consortium name="Ixodes scapularis Genome Project Consortium"/>
            <person name="Caler E."/>
            <person name="Hannick L.I."/>
            <person name="Bidwell S."/>
            <person name="Joardar V."/>
            <person name="Thiagarajan M."/>
            <person name="Amedeo P."/>
            <person name="Galinsky K.J."/>
            <person name="Schobel S."/>
            <person name="Inman J."/>
            <person name="Hostetler J."/>
            <person name="Miller J."/>
            <person name="Hammond M."/>
            <person name="Megy K."/>
            <person name="Lawson D."/>
            <person name="Kodira C."/>
            <person name="Sutton G."/>
            <person name="Meyer J."/>
            <person name="Hill C.A."/>
            <person name="Birren B."/>
            <person name="Nene V."/>
            <person name="Collins F."/>
            <person name="Alarcon-Chaidez F."/>
            <person name="Wikel S."/>
            <person name="Strausberg R."/>
        </authorList>
    </citation>
    <scope>NUCLEOTIDE SEQUENCE [LARGE SCALE GENOMIC DNA]</scope>
    <source>
        <strain evidence="4">Wikel</strain>
        <strain evidence="2">Wikel colony</strain>
    </source>
</reference>
<accession>B7QDL9</accession>
<dbReference type="EMBL" id="ABJB010933435">
    <property type="status" value="NOT_ANNOTATED_CDS"/>
    <property type="molecule type" value="Genomic_DNA"/>
</dbReference>
<name>B7QDL9_IXOSC</name>
<reference evidence="3" key="2">
    <citation type="submission" date="2020-05" db="UniProtKB">
        <authorList>
            <consortium name="EnsemblMetazoa"/>
        </authorList>
    </citation>
    <scope>IDENTIFICATION</scope>
    <source>
        <strain evidence="3">wikel</strain>
    </source>
</reference>
<dbReference type="AlphaFoldDB" id="B7QDL9"/>
<dbReference type="EnsemblMetazoa" id="ISCW022424-RA">
    <property type="protein sequence ID" value="ISCW022424-PA"/>
    <property type="gene ID" value="ISCW022424"/>
</dbReference>
<dbReference type="EMBL" id="ABJB010343261">
    <property type="status" value="NOT_ANNOTATED_CDS"/>
    <property type="molecule type" value="Genomic_DNA"/>
</dbReference>
<organism>
    <name type="scientific">Ixodes scapularis</name>
    <name type="common">Black-legged tick</name>
    <name type="synonym">Deer tick</name>
    <dbReference type="NCBI Taxonomy" id="6945"/>
    <lineage>
        <taxon>Eukaryota</taxon>
        <taxon>Metazoa</taxon>
        <taxon>Ecdysozoa</taxon>
        <taxon>Arthropoda</taxon>
        <taxon>Chelicerata</taxon>
        <taxon>Arachnida</taxon>
        <taxon>Acari</taxon>
        <taxon>Parasitiformes</taxon>
        <taxon>Ixodida</taxon>
        <taxon>Ixodoidea</taxon>
        <taxon>Ixodidae</taxon>
        <taxon>Ixodinae</taxon>
        <taxon>Ixodes</taxon>
    </lineage>
</organism>
<evidence type="ECO:0000313" key="4">
    <source>
        <dbReference type="Proteomes" id="UP000001555"/>
    </source>
</evidence>
<gene>
    <name evidence="2" type="ORF">IscW_ISCW022424</name>
</gene>
<proteinExistence type="predicted"/>
<dbReference type="EMBL" id="ABJB010796581">
    <property type="status" value="NOT_ANNOTATED_CDS"/>
    <property type="molecule type" value="Genomic_DNA"/>
</dbReference>
<feature type="compositionally biased region" description="Polar residues" evidence="1">
    <location>
        <begin position="56"/>
        <end position="68"/>
    </location>
</feature>
<keyword evidence="4" id="KW-1185">Reference proteome</keyword>
<dbReference type="VEuPathDB" id="VectorBase:ISCI022424"/>
<feature type="region of interest" description="Disordered" evidence="1">
    <location>
        <begin position="56"/>
        <end position="125"/>
    </location>
</feature>
<dbReference type="EMBL" id="ABJB010406492">
    <property type="status" value="NOT_ANNOTATED_CDS"/>
    <property type="molecule type" value="Genomic_DNA"/>
</dbReference>